<accession>A0A1R3WX14</accession>
<evidence type="ECO:0000313" key="14">
    <source>
        <dbReference type="Proteomes" id="UP000192455"/>
    </source>
</evidence>
<keyword evidence="2" id="KW-0813">Transport</keyword>
<dbReference type="FunFam" id="3.40.50.300:FF:000221">
    <property type="entry name" value="Multidrug ABC transporter ATP-binding protein"/>
    <property type="match status" value="1"/>
</dbReference>
<feature type="region of interest" description="Disordered" evidence="9">
    <location>
        <begin position="586"/>
        <end position="612"/>
    </location>
</feature>
<evidence type="ECO:0000256" key="4">
    <source>
        <dbReference type="ARBA" id="ARBA00022692"/>
    </source>
</evidence>
<dbReference type="InterPro" id="IPR011527">
    <property type="entry name" value="ABC1_TM_dom"/>
</dbReference>
<evidence type="ECO:0000256" key="7">
    <source>
        <dbReference type="ARBA" id="ARBA00022989"/>
    </source>
</evidence>
<dbReference type="PANTHER" id="PTHR43394:SF1">
    <property type="entry name" value="ATP-BINDING CASSETTE SUB-FAMILY B MEMBER 10, MITOCHONDRIAL"/>
    <property type="match status" value="1"/>
</dbReference>
<dbReference type="SMART" id="SM00382">
    <property type="entry name" value="AAA"/>
    <property type="match status" value="1"/>
</dbReference>
<dbReference type="SUPFAM" id="SSF52540">
    <property type="entry name" value="P-loop containing nucleoside triphosphate hydrolases"/>
    <property type="match status" value="1"/>
</dbReference>
<dbReference type="Pfam" id="PF00664">
    <property type="entry name" value="ABC_membrane"/>
    <property type="match status" value="1"/>
</dbReference>
<proteinExistence type="predicted"/>
<dbReference type="GO" id="GO:0005886">
    <property type="term" value="C:plasma membrane"/>
    <property type="evidence" value="ECO:0007669"/>
    <property type="project" value="UniProtKB-SubCell"/>
</dbReference>
<dbReference type="PROSITE" id="PS50929">
    <property type="entry name" value="ABC_TM1F"/>
    <property type="match status" value="1"/>
</dbReference>
<dbReference type="InterPro" id="IPR003439">
    <property type="entry name" value="ABC_transporter-like_ATP-bd"/>
</dbReference>
<evidence type="ECO:0000256" key="6">
    <source>
        <dbReference type="ARBA" id="ARBA00022840"/>
    </source>
</evidence>
<feature type="transmembrane region" description="Helical" evidence="10">
    <location>
        <begin position="31"/>
        <end position="51"/>
    </location>
</feature>
<feature type="transmembrane region" description="Helical" evidence="10">
    <location>
        <begin position="252"/>
        <end position="276"/>
    </location>
</feature>
<keyword evidence="6 13" id="KW-0067">ATP-binding</keyword>
<dbReference type="InterPro" id="IPR039421">
    <property type="entry name" value="Type_1_exporter"/>
</dbReference>
<keyword evidence="8 10" id="KW-0472">Membrane</keyword>
<dbReference type="PANTHER" id="PTHR43394">
    <property type="entry name" value="ATP-DEPENDENT PERMEASE MDL1, MITOCHONDRIAL"/>
    <property type="match status" value="1"/>
</dbReference>
<dbReference type="Gene3D" id="1.20.1560.10">
    <property type="entry name" value="ABC transporter type 1, transmembrane domain"/>
    <property type="match status" value="1"/>
</dbReference>
<keyword evidence="3" id="KW-1003">Cell membrane</keyword>
<organism evidence="13 14">
    <name type="scientific">Pontibaca methylaminivorans</name>
    <dbReference type="NCBI Taxonomy" id="515897"/>
    <lineage>
        <taxon>Bacteria</taxon>
        <taxon>Pseudomonadati</taxon>
        <taxon>Pseudomonadota</taxon>
        <taxon>Alphaproteobacteria</taxon>
        <taxon>Rhodobacterales</taxon>
        <taxon>Roseobacteraceae</taxon>
        <taxon>Pontibaca</taxon>
    </lineage>
</organism>
<keyword evidence="7 10" id="KW-1133">Transmembrane helix</keyword>
<keyword evidence="14" id="KW-1185">Reference proteome</keyword>
<name>A0A1R3WX14_9RHOB</name>
<feature type="transmembrane region" description="Helical" evidence="10">
    <location>
        <begin position="144"/>
        <end position="168"/>
    </location>
</feature>
<dbReference type="PROSITE" id="PS00211">
    <property type="entry name" value="ABC_TRANSPORTER_1"/>
    <property type="match status" value="1"/>
</dbReference>
<dbReference type="RefSeq" id="WP_076649285.1">
    <property type="nucleotide sequence ID" value="NZ_FTPS01000001.1"/>
</dbReference>
<evidence type="ECO:0000256" key="2">
    <source>
        <dbReference type="ARBA" id="ARBA00022448"/>
    </source>
</evidence>
<gene>
    <name evidence="13" type="ORF">SAMN05421849_1597</name>
</gene>
<feature type="transmembrane region" description="Helical" evidence="10">
    <location>
        <begin position="71"/>
        <end position="91"/>
    </location>
</feature>
<evidence type="ECO:0000259" key="12">
    <source>
        <dbReference type="PROSITE" id="PS50929"/>
    </source>
</evidence>
<evidence type="ECO:0000256" key="10">
    <source>
        <dbReference type="SAM" id="Phobius"/>
    </source>
</evidence>
<keyword evidence="5" id="KW-0547">Nucleotide-binding</keyword>
<evidence type="ECO:0000313" key="13">
    <source>
        <dbReference type="EMBL" id="SIT82006.1"/>
    </source>
</evidence>
<evidence type="ECO:0000256" key="8">
    <source>
        <dbReference type="ARBA" id="ARBA00023136"/>
    </source>
</evidence>
<protein>
    <submittedName>
        <fullName evidence="13">ATP-binding cassette, subfamily B</fullName>
    </submittedName>
</protein>
<dbReference type="InterPro" id="IPR027417">
    <property type="entry name" value="P-loop_NTPase"/>
</dbReference>
<dbReference type="PROSITE" id="PS50893">
    <property type="entry name" value="ABC_TRANSPORTER_2"/>
    <property type="match status" value="1"/>
</dbReference>
<dbReference type="EMBL" id="FTPS01000001">
    <property type="protein sequence ID" value="SIT82006.1"/>
    <property type="molecule type" value="Genomic_DNA"/>
</dbReference>
<dbReference type="CDD" id="cd18552">
    <property type="entry name" value="ABC_6TM_MsbA_like"/>
    <property type="match status" value="1"/>
</dbReference>
<reference evidence="13 14" key="1">
    <citation type="submission" date="2017-01" db="EMBL/GenBank/DDBJ databases">
        <authorList>
            <person name="Mah S.A."/>
            <person name="Swanson W.J."/>
            <person name="Moy G.W."/>
            <person name="Vacquier V.D."/>
        </authorList>
    </citation>
    <scope>NUCLEOTIDE SEQUENCE [LARGE SCALE GENOMIC DNA]</scope>
    <source>
        <strain evidence="13 14">DSM 21219</strain>
    </source>
</reference>
<dbReference type="SUPFAM" id="SSF90123">
    <property type="entry name" value="ABC transporter transmembrane region"/>
    <property type="match status" value="1"/>
</dbReference>
<dbReference type="GO" id="GO:0015421">
    <property type="term" value="F:ABC-type oligopeptide transporter activity"/>
    <property type="evidence" value="ECO:0007669"/>
    <property type="project" value="TreeGrafter"/>
</dbReference>
<evidence type="ECO:0000259" key="11">
    <source>
        <dbReference type="PROSITE" id="PS50893"/>
    </source>
</evidence>
<dbReference type="Pfam" id="PF00005">
    <property type="entry name" value="ABC_tran"/>
    <property type="match status" value="1"/>
</dbReference>
<feature type="domain" description="ABC transporter" evidence="11">
    <location>
        <begin position="351"/>
        <end position="584"/>
    </location>
</feature>
<evidence type="ECO:0000256" key="9">
    <source>
        <dbReference type="SAM" id="MobiDB-lite"/>
    </source>
</evidence>
<evidence type="ECO:0000256" key="3">
    <source>
        <dbReference type="ARBA" id="ARBA00022475"/>
    </source>
</evidence>
<comment type="subcellular location">
    <subcellularLocation>
        <location evidence="1">Cell membrane</location>
        <topology evidence="1">Multi-pass membrane protein</topology>
    </subcellularLocation>
</comment>
<feature type="compositionally biased region" description="Pro residues" evidence="9">
    <location>
        <begin position="597"/>
        <end position="610"/>
    </location>
</feature>
<dbReference type="Gene3D" id="3.40.50.300">
    <property type="entry name" value="P-loop containing nucleotide triphosphate hydrolases"/>
    <property type="match status" value="1"/>
</dbReference>
<keyword evidence="4 10" id="KW-0812">Transmembrane</keyword>
<evidence type="ECO:0000256" key="1">
    <source>
        <dbReference type="ARBA" id="ARBA00004651"/>
    </source>
</evidence>
<evidence type="ECO:0000256" key="5">
    <source>
        <dbReference type="ARBA" id="ARBA00022741"/>
    </source>
</evidence>
<feature type="transmembrane region" description="Helical" evidence="10">
    <location>
        <begin position="174"/>
        <end position="192"/>
    </location>
</feature>
<dbReference type="InterPro" id="IPR036640">
    <property type="entry name" value="ABC1_TM_sf"/>
</dbReference>
<sequence length="624" mass="67474">MKVKARTRQKRHKSAGELLGWLWHGYLRRHVGVLSIAVLFMVLEGSMAGAISYMMKPMFDSVFVQGNAQMLAWVSVVFLVVFATRGCAGVVQQVLLSKISQETAAQLRVDLLRRLIRQDSAFHQAHPPGVLIQRIQSDVGSINTVWRTIITTTGRDFISLVVLLGVAINIDWRWTAVMLIGAPIALLPIGAGQRYVRKKAAQARDLGATLAKRLDEIFHGMVPIKLNNLEDYQTAQFEKHTDTFVRSEVRSAFGTAAVTGVVDIMAGLGFMAVLLLGGAEIIEGKKTVGDFMSFFTAIGLAFDPVRRLAGMSAAWQAAAAALERLKELLDAPILLLSPPDPVAPPEGLPDVTFRNVTLRYGEATVLNDLSLHAEAGKTTALVGPSGAGKSSIFNVLTRLVDPQAGEVLLGGVAVGRIELETLRGLFSVVSQEALLFDETLRENILLGRDDVSDEELVPILDAAHVSDFVKDLPAGLDTLVGPRGSALSGGQRQRVVIARALLRNTPVLLLDEATSALDTQSEKIVQTALDRLSGGRTTLVIAHRLSTVRNADRILVLDRGRVAESGTHEELLARDGIYADLYRAQSDPGRDTAAPELPAPPPMLPAPSEPRPGLLRRLTARFLG</sequence>
<dbReference type="InterPro" id="IPR003593">
    <property type="entry name" value="AAA+_ATPase"/>
</dbReference>
<feature type="domain" description="ABC transmembrane type-1" evidence="12">
    <location>
        <begin position="36"/>
        <end position="317"/>
    </location>
</feature>
<dbReference type="Proteomes" id="UP000192455">
    <property type="component" value="Unassembled WGS sequence"/>
</dbReference>
<dbReference type="GO" id="GO:0016887">
    <property type="term" value="F:ATP hydrolysis activity"/>
    <property type="evidence" value="ECO:0007669"/>
    <property type="project" value="InterPro"/>
</dbReference>
<dbReference type="InterPro" id="IPR017871">
    <property type="entry name" value="ABC_transporter-like_CS"/>
</dbReference>
<dbReference type="AlphaFoldDB" id="A0A1R3WX14"/>
<dbReference type="STRING" id="515897.SAMN05421849_1597"/>
<dbReference type="GO" id="GO:0005524">
    <property type="term" value="F:ATP binding"/>
    <property type="evidence" value="ECO:0007669"/>
    <property type="project" value="UniProtKB-KW"/>
</dbReference>